<evidence type="ECO:0000313" key="2">
    <source>
        <dbReference type="EMBL" id="NLV04096.1"/>
    </source>
</evidence>
<gene>
    <name evidence="2" type="ORF">GOC85_16165</name>
</gene>
<dbReference type="RefSeq" id="WP_170076756.1">
    <property type="nucleotide sequence ID" value="NZ_WOWC01000001.1"/>
</dbReference>
<sequence length="253" mass="28932">MSEDAVNGSFAFFGRTYPEQGSLWMEDITELHYESNLTTFDMELYIHGSHILAEVTPTEEVNNLATLRNLVESAVESLTDQLAFLQGIYVHARMIGVIGPDGYKHVFGHSHGAISGRFTPEEISEDWMPKIQAIYHTEAGKYLQHCLTDFRLALEHAEDTGFYCYRAVESLRQYFKSKGVSKTESWSDLRDAVEIDRDTIEENIKQYADDRRHGDPTSITNEDRTRVLETAWEIIRGFVEFADSELTTQQSSE</sequence>
<proteinExistence type="predicted"/>
<comment type="caution">
    <text evidence="2">The sequence shown here is derived from an EMBL/GenBank/DDBJ whole genome shotgun (WGS) entry which is preliminary data.</text>
</comment>
<dbReference type="AlphaFoldDB" id="A0A847TU06"/>
<feature type="domain" description="DUF8168" evidence="1">
    <location>
        <begin position="129"/>
        <end position="242"/>
    </location>
</feature>
<evidence type="ECO:0000259" key="1">
    <source>
        <dbReference type="Pfam" id="PF26504"/>
    </source>
</evidence>
<dbReference type="Pfam" id="PF26504">
    <property type="entry name" value="DUF8168_C"/>
    <property type="match status" value="1"/>
</dbReference>
<evidence type="ECO:0000313" key="3">
    <source>
        <dbReference type="Proteomes" id="UP000619835"/>
    </source>
</evidence>
<protein>
    <recommendedName>
        <fullName evidence="1">DUF8168 domain-containing protein</fullName>
    </recommendedName>
</protein>
<reference evidence="2" key="1">
    <citation type="submission" date="2019-12" db="EMBL/GenBank/DDBJ databases">
        <title>Haloferax alexandrinus strain pws11.</title>
        <authorList>
            <person name="Verma D.K."/>
            <person name="Gopal K."/>
            <person name="Prasad E.S."/>
        </authorList>
    </citation>
    <scope>NUCLEOTIDE SEQUENCE</scope>
    <source>
        <strain evidence="2">Pws11</strain>
    </source>
</reference>
<accession>A0A847TU06</accession>
<dbReference type="Proteomes" id="UP000619835">
    <property type="component" value="Unassembled WGS sequence"/>
</dbReference>
<dbReference type="EMBL" id="WOWC01000001">
    <property type="protein sequence ID" value="NLV04096.1"/>
    <property type="molecule type" value="Genomic_DNA"/>
</dbReference>
<name>A0A847TU06_HALVO</name>
<dbReference type="InterPro" id="IPR059012">
    <property type="entry name" value="DUF8168_C"/>
</dbReference>
<organism evidence="2 3">
    <name type="scientific">Haloferax volcanii</name>
    <name type="common">Halobacterium volcanii</name>
    <dbReference type="NCBI Taxonomy" id="2246"/>
    <lineage>
        <taxon>Archaea</taxon>
        <taxon>Methanobacteriati</taxon>
        <taxon>Methanobacteriota</taxon>
        <taxon>Stenosarchaea group</taxon>
        <taxon>Halobacteria</taxon>
        <taxon>Halobacteriales</taxon>
        <taxon>Haloferacaceae</taxon>
        <taxon>Haloferax</taxon>
    </lineage>
</organism>